<dbReference type="InterPro" id="IPR023401">
    <property type="entry name" value="ODC_N"/>
</dbReference>
<dbReference type="GO" id="GO:0019752">
    <property type="term" value="P:carboxylic acid metabolic process"/>
    <property type="evidence" value="ECO:0007669"/>
    <property type="project" value="UniProtKB-ARBA"/>
</dbReference>
<dbReference type="FunFam" id="3.40.50.720:FF:000311">
    <property type="entry name" value="Ornithine cyclodeaminase"/>
    <property type="match status" value="1"/>
</dbReference>
<evidence type="ECO:0000313" key="2">
    <source>
        <dbReference type="EMBL" id="KAB2384816.1"/>
    </source>
</evidence>
<comment type="caution">
    <text evidence="2">The sequence shown here is derived from an EMBL/GenBank/DDBJ whole genome shotgun (WGS) entry which is preliminary data.</text>
</comment>
<keyword evidence="3" id="KW-1185">Reference proteome</keyword>
<organism evidence="2 3">
    <name type="scientific">Actinomadura montaniterrae</name>
    <dbReference type="NCBI Taxonomy" id="1803903"/>
    <lineage>
        <taxon>Bacteria</taxon>
        <taxon>Bacillati</taxon>
        <taxon>Actinomycetota</taxon>
        <taxon>Actinomycetes</taxon>
        <taxon>Streptosporangiales</taxon>
        <taxon>Thermomonosporaceae</taxon>
        <taxon>Actinomadura</taxon>
    </lineage>
</organism>
<accession>A0A6L3VY41</accession>
<dbReference type="GO" id="GO:0016491">
    <property type="term" value="F:oxidoreductase activity"/>
    <property type="evidence" value="ECO:0007669"/>
    <property type="project" value="UniProtKB-ARBA"/>
</dbReference>
<dbReference type="SUPFAM" id="SSF51735">
    <property type="entry name" value="NAD(P)-binding Rossmann-fold domains"/>
    <property type="match status" value="1"/>
</dbReference>
<sequence length="327" mass="33791">MLFLSRRDVEGLLDVDALIDALAPAMADLSAGRAHVPERTAAAVPERDALLLDMPGHAPSAGALVSKLVSVFPGNAEAGLPVRQAVIVAFDPGTGEPAALLDGTYITAIRTAACAALSARLLARDDASVVAVLGTGVQARAHAIAVPRVRDVQEVRIAGRDHAKAVKLAEELSDAVDADVRAVAGYEEAMAGAGIVSAATYAAEPVVRREWLAPGTHVTSIGYNPRGREVDDATIADAALFVESRAAALSAVPPNLDLAEPLERGVITPAHVRAELGEVIEGTRPGRASEGEITLYKSVGVVVQDLAATALVLREARRRGAGTEVSL</sequence>
<dbReference type="RefSeq" id="WP_151539596.1">
    <property type="nucleotide sequence ID" value="NZ_WBMR01000018.1"/>
</dbReference>
<dbReference type="PANTHER" id="PTHR13812">
    <property type="entry name" value="KETIMINE REDUCTASE MU-CRYSTALLIN"/>
    <property type="match status" value="1"/>
</dbReference>
<dbReference type="Pfam" id="PF02423">
    <property type="entry name" value="OCD_Mu_crystall"/>
    <property type="match status" value="1"/>
</dbReference>
<dbReference type="AlphaFoldDB" id="A0A6L3VY41"/>
<dbReference type="Proteomes" id="UP000483004">
    <property type="component" value="Unassembled WGS sequence"/>
</dbReference>
<evidence type="ECO:0000256" key="1">
    <source>
        <dbReference type="ARBA" id="ARBA00008903"/>
    </source>
</evidence>
<dbReference type="PIRSF" id="PIRSF001439">
    <property type="entry name" value="CryM"/>
    <property type="match status" value="1"/>
</dbReference>
<proteinExistence type="inferred from homology"/>
<evidence type="ECO:0000313" key="3">
    <source>
        <dbReference type="Proteomes" id="UP000483004"/>
    </source>
</evidence>
<protein>
    <submittedName>
        <fullName evidence="2">Ornithine cyclodeaminase family protein</fullName>
    </submittedName>
</protein>
<dbReference type="InterPro" id="IPR003462">
    <property type="entry name" value="ODC_Mu_crystall"/>
</dbReference>
<dbReference type="OrthoDB" id="7209364at2"/>
<gene>
    <name evidence="2" type="ORF">F9B16_09305</name>
</gene>
<dbReference type="InterPro" id="IPR036291">
    <property type="entry name" value="NAD(P)-bd_dom_sf"/>
</dbReference>
<dbReference type="GO" id="GO:0005737">
    <property type="term" value="C:cytoplasm"/>
    <property type="evidence" value="ECO:0007669"/>
    <property type="project" value="TreeGrafter"/>
</dbReference>
<dbReference type="EMBL" id="WBMR01000018">
    <property type="protein sequence ID" value="KAB2384816.1"/>
    <property type="molecule type" value="Genomic_DNA"/>
</dbReference>
<name>A0A6L3VY41_9ACTN</name>
<reference evidence="2 3" key="1">
    <citation type="submission" date="2019-09" db="EMBL/GenBank/DDBJ databases">
        <title>Actinomadura physcomitrii sp. nov., a novel actinomycete isolated from moss [Physcomitrium sphaericum (Ludw) Fuernr].</title>
        <authorList>
            <person name="Liu C."/>
            <person name="Zhuang X."/>
        </authorList>
    </citation>
    <scope>NUCLEOTIDE SEQUENCE [LARGE SCALE GENOMIC DNA]</scope>
    <source>
        <strain evidence="2 3">CYP1-1B</strain>
    </source>
</reference>
<dbReference type="PANTHER" id="PTHR13812:SF19">
    <property type="entry name" value="KETIMINE REDUCTASE MU-CRYSTALLIN"/>
    <property type="match status" value="1"/>
</dbReference>
<dbReference type="Gene3D" id="3.30.1780.10">
    <property type="entry name" value="ornithine cyclodeaminase, domain 1"/>
    <property type="match status" value="1"/>
</dbReference>
<dbReference type="Gene3D" id="3.40.50.720">
    <property type="entry name" value="NAD(P)-binding Rossmann-like Domain"/>
    <property type="match status" value="1"/>
</dbReference>
<comment type="similarity">
    <text evidence="1">Belongs to the ornithine cyclodeaminase/mu-crystallin family.</text>
</comment>